<sequence>MRNWSRIQAATSSEVLSSRNVSIRSKKAVCAIVSFTEAGDDFEGTHAIRRGEHYFSEIIWWKTVDRNGNVVQRHE</sequence>
<name>A0A1I8A6Z7_9BILA</name>
<dbReference type="AlphaFoldDB" id="A0A1I8A6Z7"/>
<accession>A0A1I8A6Z7</accession>
<dbReference type="WBParaSite" id="L893_g33318.t1">
    <property type="protein sequence ID" value="L893_g33318.t1"/>
    <property type="gene ID" value="L893_g33318"/>
</dbReference>
<protein>
    <submittedName>
        <fullName evidence="2">Uncharacterized protein</fullName>
    </submittedName>
</protein>
<dbReference type="Proteomes" id="UP000095287">
    <property type="component" value="Unplaced"/>
</dbReference>
<evidence type="ECO:0000313" key="1">
    <source>
        <dbReference type="Proteomes" id="UP000095287"/>
    </source>
</evidence>
<reference evidence="2" key="1">
    <citation type="submission" date="2016-11" db="UniProtKB">
        <authorList>
            <consortium name="WormBaseParasite"/>
        </authorList>
    </citation>
    <scope>IDENTIFICATION</scope>
</reference>
<evidence type="ECO:0000313" key="2">
    <source>
        <dbReference type="WBParaSite" id="L893_g33318.t1"/>
    </source>
</evidence>
<organism evidence="1 2">
    <name type="scientific">Steinernema glaseri</name>
    <dbReference type="NCBI Taxonomy" id="37863"/>
    <lineage>
        <taxon>Eukaryota</taxon>
        <taxon>Metazoa</taxon>
        <taxon>Ecdysozoa</taxon>
        <taxon>Nematoda</taxon>
        <taxon>Chromadorea</taxon>
        <taxon>Rhabditida</taxon>
        <taxon>Tylenchina</taxon>
        <taxon>Panagrolaimomorpha</taxon>
        <taxon>Strongyloidoidea</taxon>
        <taxon>Steinernematidae</taxon>
        <taxon>Steinernema</taxon>
    </lineage>
</organism>
<keyword evidence="1" id="KW-1185">Reference proteome</keyword>
<proteinExistence type="predicted"/>